<dbReference type="PATRIC" id="fig|49547.3.peg.1754"/>
<keyword evidence="2" id="KW-1185">Reference proteome</keyword>
<evidence type="ECO:0000313" key="1">
    <source>
        <dbReference type="EMBL" id="KZX10795.1"/>
    </source>
</evidence>
<name>A0A162FC12_9EURY</name>
<dbReference type="SUPFAM" id="SSF53335">
    <property type="entry name" value="S-adenosyl-L-methionine-dependent methyltransferases"/>
    <property type="match status" value="1"/>
</dbReference>
<dbReference type="InterPro" id="IPR029063">
    <property type="entry name" value="SAM-dependent_MTases_sf"/>
</dbReference>
<gene>
    <name evidence="1" type="ORF">MBCUR_16450</name>
</gene>
<dbReference type="STRING" id="49547.MBCUR_16450"/>
<dbReference type="RefSeq" id="WP_157077716.1">
    <property type="nucleotide sequence ID" value="NZ_LWMV01000202.1"/>
</dbReference>
<dbReference type="OrthoDB" id="134019at2157"/>
<sequence length="337" mass="38167">MELNCLCDNNCIVQSKSIEKAIDSIKPCFKCVKINLKKFKPIDEQICLSTLDNDFGRCICGKRPLDIVMAHVLKLMVEEKMDVKSLKLKDGPAPLPNPLSSNPDIYLKENSLVLIHPNFDDEIANRLINEVSEIKAILKGDSSDLIGLINVNDSLKSHKLLKGCDYRCEIVETPLDKIVLNKQQSKVHIERSPVVENKILKLNNYFKSKHLSEEEISKMSILDGTSGIGSLGIFSLLYGFNKVVFNDLNLEALKMACLNLEANGFKTTLVDDEDKNTFNPGLVAYGDKFQIYNLPFEKWDKHFSFLFDFCIVDTFPQTDNKIFHKIADKIAKNTIFI</sequence>
<dbReference type="Gene3D" id="3.40.50.150">
    <property type="entry name" value="Vaccinia Virus protein VP39"/>
    <property type="match status" value="1"/>
</dbReference>
<protein>
    <submittedName>
        <fullName evidence="1">Uncharacterized protein</fullName>
    </submittedName>
</protein>
<reference evidence="1 2" key="1">
    <citation type="submission" date="2016-04" db="EMBL/GenBank/DDBJ databases">
        <title>Genome sequence of Methanobrevibacter curvatus DSM 11111.</title>
        <authorList>
            <person name="Poehlein A."/>
            <person name="Seedorf H."/>
            <person name="Daniel R."/>
        </authorList>
    </citation>
    <scope>NUCLEOTIDE SEQUENCE [LARGE SCALE GENOMIC DNA]</scope>
    <source>
        <strain evidence="1 2">DSM 11111</strain>
    </source>
</reference>
<dbReference type="AlphaFoldDB" id="A0A162FC12"/>
<proteinExistence type="predicted"/>
<organism evidence="1 2">
    <name type="scientific">Methanobrevibacter curvatus</name>
    <dbReference type="NCBI Taxonomy" id="49547"/>
    <lineage>
        <taxon>Archaea</taxon>
        <taxon>Methanobacteriati</taxon>
        <taxon>Methanobacteriota</taxon>
        <taxon>Methanomada group</taxon>
        <taxon>Methanobacteria</taxon>
        <taxon>Methanobacteriales</taxon>
        <taxon>Methanobacteriaceae</taxon>
        <taxon>Methanobrevibacter</taxon>
    </lineage>
</organism>
<comment type="caution">
    <text evidence="1">The sequence shown here is derived from an EMBL/GenBank/DDBJ whole genome shotgun (WGS) entry which is preliminary data.</text>
</comment>
<accession>A0A162FC12</accession>
<dbReference type="Proteomes" id="UP000077245">
    <property type="component" value="Unassembled WGS sequence"/>
</dbReference>
<dbReference type="EMBL" id="LWMV01000202">
    <property type="protein sequence ID" value="KZX10795.1"/>
    <property type="molecule type" value="Genomic_DNA"/>
</dbReference>
<evidence type="ECO:0000313" key="2">
    <source>
        <dbReference type="Proteomes" id="UP000077245"/>
    </source>
</evidence>